<sequence>MRMKTIIILFASLICSHEIFAQIQDADTVRNPIKQGDPAPQVLPKADYRRSLIVIKKQELPVGVKKSLQSDEFKGWEKATFYRNDASTIYLIEIQDPTKTRRYRFTKDGKLIDE</sequence>
<dbReference type="EMBL" id="QMFY01000008">
    <property type="protein sequence ID" value="RAW00062.1"/>
    <property type="molecule type" value="Genomic_DNA"/>
</dbReference>
<reference evidence="2 3" key="1">
    <citation type="submission" date="2018-06" db="EMBL/GenBank/DDBJ databases">
        <title>Chryseolinea flavus sp. nov., a member of the phylum Bacteroidetes isolated from soil.</title>
        <authorList>
            <person name="Li Y."/>
            <person name="Wang J."/>
        </authorList>
    </citation>
    <scope>NUCLEOTIDE SEQUENCE [LARGE SCALE GENOMIC DNA]</scope>
    <source>
        <strain evidence="2 3">SDU1-6</strain>
    </source>
</reference>
<evidence type="ECO:0000313" key="3">
    <source>
        <dbReference type="Proteomes" id="UP000251889"/>
    </source>
</evidence>
<evidence type="ECO:0000313" key="2">
    <source>
        <dbReference type="EMBL" id="RAW00062.1"/>
    </source>
</evidence>
<gene>
    <name evidence="2" type="ORF">DQQ10_16035</name>
</gene>
<name>A0A364XZV1_9BACT</name>
<accession>A0A364XZV1</accession>
<protein>
    <submittedName>
        <fullName evidence="2">Uncharacterized protein</fullName>
    </submittedName>
</protein>
<proteinExistence type="predicted"/>
<dbReference type="AlphaFoldDB" id="A0A364XZV1"/>
<comment type="caution">
    <text evidence="2">The sequence shown here is derived from an EMBL/GenBank/DDBJ whole genome shotgun (WGS) entry which is preliminary data.</text>
</comment>
<dbReference type="Proteomes" id="UP000251889">
    <property type="component" value="Unassembled WGS sequence"/>
</dbReference>
<keyword evidence="3" id="KW-1185">Reference proteome</keyword>
<dbReference type="Gene3D" id="3.10.450.360">
    <property type="match status" value="1"/>
</dbReference>
<organism evidence="2 3">
    <name type="scientific">Pseudochryseolinea flava</name>
    <dbReference type="NCBI Taxonomy" id="2059302"/>
    <lineage>
        <taxon>Bacteria</taxon>
        <taxon>Pseudomonadati</taxon>
        <taxon>Bacteroidota</taxon>
        <taxon>Cytophagia</taxon>
        <taxon>Cytophagales</taxon>
        <taxon>Fulvivirgaceae</taxon>
        <taxon>Pseudochryseolinea</taxon>
    </lineage>
</organism>
<keyword evidence="1" id="KW-0732">Signal</keyword>
<evidence type="ECO:0000256" key="1">
    <source>
        <dbReference type="SAM" id="SignalP"/>
    </source>
</evidence>
<feature type="chain" id="PRO_5016669017" evidence="1">
    <location>
        <begin position="22"/>
        <end position="114"/>
    </location>
</feature>
<feature type="signal peptide" evidence="1">
    <location>
        <begin position="1"/>
        <end position="21"/>
    </location>
</feature>